<proteinExistence type="predicted"/>
<name>A0A5B7GN28_PORTR</name>
<keyword evidence="4" id="KW-1185">Reference proteome</keyword>
<organism evidence="3 4">
    <name type="scientific">Portunus trituberculatus</name>
    <name type="common">Swimming crab</name>
    <name type="synonym">Neptunus trituberculatus</name>
    <dbReference type="NCBI Taxonomy" id="210409"/>
    <lineage>
        <taxon>Eukaryota</taxon>
        <taxon>Metazoa</taxon>
        <taxon>Ecdysozoa</taxon>
        <taxon>Arthropoda</taxon>
        <taxon>Crustacea</taxon>
        <taxon>Multicrustacea</taxon>
        <taxon>Malacostraca</taxon>
        <taxon>Eumalacostraca</taxon>
        <taxon>Eucarida</taxon>
        <taxon>Decapoda</taxon>
        <taxon>Pleocyemata</taxon>
        <taxon>Brachyura</taxon>
        <taxon>Eubrachyura</taxon>
        <taxon>Portunoidea</taxon>
        <taxon>Portunidae</taxon>
        <taxon>Portuninae</taxon>
        <taxon>Portunus</taxon>
    </lineage>
</organism>
<accession>A0A5B7GN28</accession>
<comment type="caution">
    <text evidence="3">The sequence shown here is derived from an EMBL/GenBank/DDBJ whole genome shotgun (WGS) entry which is preliminary data.</text>
</comment>
<dbReference type="AlphaFoldDB" id="A0A5B7GN28"/>
<evidence type="ECO:0000313" key="3">
    <source>
        <dbReference type="EMBL" id="MPC59009.1"/>
    </source>
</evidence>
<evidence type="ECO:0000256" key="2">
    <source>
        <dbReference type="SAM" id="SignalP"/>
    </source>
</evidence>
<dbReference type="Proteomes" id="UP000324222">
    <property type="component" value="Unassembled WGS sequence"/>
</dbReference>
<evidence type="ECO:0000256" key="1">
    <source>
        <dbReference type="SAM" id="MobiDB-lite"/>
    </source>
</evidence>
<gene>
    <name evidence="3" type="ORF">E2C01_053024</name>
</gene>
<evidence type="ECO:0000313" key="4">
    <source>
        <dbReference type="Proteomes" id="UP000324222"/>
    </source>
</evidence>
<feature type="chain" id="PRO_5022796754" evidence="2">
    <location>
        <begin position="45"/>
        <end position="74"/>
    </location>
</feature>
<protein>
    <submittedName>
        <fullName evidence="3">Uncharacterized protein</fullName>
    </submittedName>
</protein>
<dbReference type="EMBL" id="VSRR010016177">
    <property type="protein sequence ID" value="MPC59009.1"/>
    <property type="molecule type" value="Genomic_DNA"/>
</dbReference>
<sequence>MVKWAQGERRPLPGAPRPPQRRSEILLVLLLLLQVAAFLPTATGEPAPHPGPGVTINAPTITGLGGLREQKLVP</sequence>
<keyword evidence="2" id="KW-0732">Signal</keyword>
<feature type="signal peptide" evidence="2">
    <location>
        <begin position="1"/>
        <end position="44"/>
    </location>
</feature>
<feature type="region of interest" description="Disordered" evidence="1">
    <location>
        <begin position="42"/>
        <end position="74"/>
    </location>
</feature>
<reference evidence="3 4" key="1">
    <citation type="submission" date="2019-05" db="EMBL/GenBank/DDBJ databases">
        <title>Another draft genome of Portunus trituberculatus and its Hox gene families provides insights of decapod evolution.</title>
        <authorList>
            <person name="Jeong J.-H."/>
            <person name="Song I."/>
            <person name="Kim S."/>
            <person name="Choi T."/>
            <person name="Kim D."/>
            <person name="Ryu S."/>
            <person name="Kim W."/>
        </authorList>
    </citation>
    <scope>NUCLEOTIDE SEQUENCE [LARGE SCALE GENOMIC DNA]</scope>
    <source>
        <tissue evidence="3">Muscle</tissue>
    </source>
</reference>